<dbReference type="InterPro" id="IPR041498">
    <property type="entry name" value="Big_6"/>
</dbReference>
<feature type="domain" description="Bacterial Ig" evidence="3">
    <location>
        <begin position="478"/>
        <end position="554"/>
    </location>
</feature>
<gene>
    <name evidence="4" type="ORF">EV146_10349</name>
</gene>
<dbReference type="Gene3D" id="2.60.40.10">
    <property type="entry name" value="Immunoglobulins"/>
    <property type="match status" value="5"/>
</dbReference>
<comment type="caution">
    <text evidence="4">The sequence shown here is derived from an EMBL/GenBank/DDBJ whole genome shotgun (WGS) entry which is preliminary data.</text>
</comment>
<sequence length="719" mass="76777">MRLSLLKAGVLTCFMFLGVSNGEASAETTWPAKCASFGEMKPNQNPSPQHVNCLLTNAALEADIPPEVVKAVAEKESSGWRQFDADGQPVIAPDGGIGLMQITNQSKYDQEKLKTDISYNIQAGVEVLNSMYLRKDLPKIKGAGRHVIENWYFPVMAYNGTKPVNSPLKQADGSKNTDAYQEQVFALIEKNSFLDDTELAEFPFNRADFQYLTDSTQNIVFKKLEYTISGQMHTSTSLFKTGDRVVTTLATNLRSHPTSGSSSNQLAENTPLVITGDFVYDESVDRQNQFVWYPVKTADQKLTGYVSSAYLAKQLDLPSVSTVDDKDRVITGKAPANATVQVMNGSKLVGSTVAGNNGTFTVDIPVQKAGTQLTITYKDKLNAESPAAAIKVIDKTPPSILNINTVTNKSKEVIGKTEANATVTLSIAGKSYIKVADKYGTYKIAIPVQNTGTVLSLTVKDTAKNSSAVKKVKVVRVAPNIPVVNKVSNKAAAVTGKTEANATVTVSVAGKNYSKKADKYGNYKVSIPVQNTGTSLSVTAKDSKGKVSIARKVAIVRAAPNMPGVSKVSNKTTSVTGKTEAYATLKVSIAGKSYSKKADKYGNYKVTIPVQNAGTSLSVTAKDSKGNTSAARTLKISRVAPNMPTVNKVKSTSAAVSGKTEKNAKVTVKIGTKTYTAKANAYGNYKVSIPKQKAGKKLSVTAKDAKGQVSAARTVTVSK</sequence>
<dbReference type="NCBIfam" id="NF033510">
    <property type="entry name" value="Ca_tandemer"/>
    <property type="match status" value="4"/>
</dbReference>
<reference evidence="4 5" key="1">
    <citation type="journal article" date="2015" name="Stand. Genomic Sci.">
        <title>Genomic Encyclopedia of Bacterial and Archaeal Type Strains, Phase III: the genomes of soil and plant-associated and newly described type strains.</title>
        <authorList>
            <person name="Whitman W.B."/>
            <person name="Woyke T."/>
            <person name="Klenk H.P."/>
            <person name="Zhou Y."/>
            <person name="Lilburn T.G."/>
            <person name="Beck B.J."/>
            <person name="De Vos P."/>
            <person name="Vandamme P."/>
            <person name="Eisen J.A."/>
            <person name="Garrity G."/>
            <person name="Hugenholtz P."/>
            <person name="Kyrpides N.C."/>
        </authorList>
    </citation>
    <scope>NUCLEOTIDE SEQUENCE [LARGE SCALE GENOMIC DNA]</scope>
    <source>
        <strain evidence="4 5">CV53</strain>
    </source>
</reference>
<evidence type="ECO:0000259" key="3">
    <source>
        <dbReference type="Pfam" id="PF17936"/>
    </source>
</evidence>
<feature type="domain" description="Transglycosylase SLT" evidence="2">
    <location>
        <begin position="57"/>
        <end position="173"/>
    </location>
</feature>
<evidence type="ECO:0000313" key="4">
    <source>
        <dbReference type="EMBL" id="TCN26528.1"/>
    </source>
</evidence>
<dbReference type="InterPro" id="IPR008258">
    <property type="entry name" value="Transglycosylase_SLT_dom_1"/>
</dbReference>
<feature type="domain" description="Bacterial Ig" evidence="3">
    <location>
        <begin position="318"/>
        <end position="394"/>
    </location>
</feature>
<feature type="domain" description="Bacterial Ig" evidence="3">
    <location>
        <begin position="640"/>
        <end position="718"/>
    </location>
</feature>
<keyword evidence="1" id="KW-0732">Signal</keyword>
<dbReference type="AlphaFoldDB" id="A0A4R2BHF6"/>
<dbReference type="SUPFAM" id="SSF53955">
    <property type="entry name" value="Lysozyme-like"/>
    <property type="match status" value="1"/>
</dbReference>
<dbReference type="Gene3D" id="1.10.530.10">
    <property type="match status" value="1"/>
</dbReference>
<dbReference type="Pfam" id="PF01464">
    <property type="entry name" value="SLT"/>
    <property type="match status" value="1"/>
</dbReference>
<dbReference type="Proteomes" id="UP000295689">
    <property type="component" value="Unassembled WGS sequence"/>
</dbReference>
<protein>
    <submittedName>
        <fullName evidence="4">Transglycosylase-like protein with SLT domain</fullName>
    </submittedName>
</protein>
<proteinExistence type="predicted"/>
<evidence type="ECO:0000313" key="5">
    <source>
        <dbReference type="Proteomes" id="UP000295689"/>
    </source>
</evidence>
<dbReference type="InterPro" id="IPR023346">
    <property type="entry name" value="Lysozyme-like_dom_sf"/>
</dbReference>
<dbReference type="RefSeq" id="WP_132002771.1">
    <property type="nucleotide sequence ID" value="NZ_JABUHM010000002.1"/>
</dbReference>
<keyword evidence="5" id="KW-1185">Reference proteome</keyword>
<dbReference type="Pfam" id="PF17936">
    <property type="entry name" value="Big_6"/>
    <property type="match status" value="5"/>
</dbReference>
<name>A0A4R2BHF6_9BACI</name>
<feature type="signal peptide" evidence="1">
    <location>
        <begin position="1"/>
        <end position="26"/>
    </location>
</feature>
<organism evidence="4 5">
    <name type="scientific">Mesobacillus foraminis</name>
    <dbReference type="NCBI Taxonomy" id="279826"/>
    <lineage>
        <taxon>Bacteria</taxon>
        <taxon>Bacillati</taxon>
        <taxon>Bacillota</taxon>
        <taxon>Bacilli</taxon>
        <taxon>Bacillales</taxon>
        <taxon>Bacillaceae</taxon>
        <taxon>Mesobacillus</taxon>
    </lineage>
</organism>
<feature type="chain" id="PRO_5020198081" evidence="1">
    <location>
        <begin position="27"/>
        <end position="719"/>
    </location>
</feature>
<dbReference type="EMBL" id="SLVV01000003">
    <property type="protein sequence ID" value="TCN26528.1"/>
    <property type="molecule type" value="Genomic_DNA"/>
</dbReference>
<feature type="domain" description="Bacterial Ig" evidence="3">
    <location>
        <begin position="398"/>
        <end position="474"/>
    </location>
</feature>
<evidence type="ECO:0000256" key="1">
    <source>
        <dbReference type="SAM" id="SignalP"/>
    </source>
</evidence>
<evidence type="ECO:0000259" key="2">
    <source>
        <dbReference type="Pfam" id="PF01464"/>
    </source>
</evidence>
<feature type="domain" description="Bacterial Ig" evidence="3">
    <location>
        <begin position="559"/>
        <end position="634"/>
    </location>
</feature>
<dbReference type="InterPro" id="IPR013783">
    <property type="entry name" value="Ig-like_fold"/>
</dbReference>
<accession>A0A4R2BHF6</accession>